<reference evidence="3" key="1">
    <citation type="journal article" date="2014" name="Int. J. Syst. Evol. Microbiol.">
        <title>Complete genome sequence of Corynebacterium casei LMG S-19264T (=DSM 44701T), isolated from a smear-ripened cheese.</title>
        <authorList>
            <consortium name="US DOE Joint Genome Institute (JGI-PGF)"/>
            <person name="Walter F."/>
            <person name="Albersmeier A."/>
            <person name="Kalinowski J."/>
            <person name="Ruckert C."/>
        </authorList>
    </citation>
    <scope>NUCLEOTIDE SEQUENCE</scope>
    <source>
        <strain evidence="3">JCM 3086</strain>
    </source>
</reference>
<feature type="region of interest" description="Disordered" evidence="1">
    <location>
        <begin position="338"/>
        <end position="358"/>
    </location>
</feature>
<evidence type="ECO:0000256" key="1">
    <source>
        <dbReference type="SAM" id="MobiDB-lite"/>
    </source>
</evidence>
<feature type="signal peptide" evidence="2">
    <location>
        <begin position="1"/>
        <end position="20"/>
    </location>
</feature>
<dbReference type="EMBL" id="BMQA01000016">
    <property type="protein sequence ID" value="GGJ32136.1"/>
    <property type="molecule type" value="Genomic_DNA"/>
</dbReference>
<keyword evidence="2" id="KW-0732">Signal</keyword>
<dbReference type="RefSeq" id="WP_229840676.1">
    <property type="nucleotide sequence ID" value="NZ_BMQA01000016.1"/>
</dbReference>
<reference evidence="3" key="2">
    <citation type="submission" date="2020-09" db="EMBL/GenBank/DDBJ databases">
        <authorList>
            <person name="Sun Q."/>
            <person name="Ohkuma M."/>
        </authorList>
    </citation>
    <scope>NUCLEOTIDE SEQUENCE</scope>
    <source>
        <strain evidence="3">JCM 3086</strain>
    </source>
</reference>
<dbReference type="AlphaFoldDB" id="A0A917NUU2"/>
<proteinExistence type="predicted"/>
<feature type="chain" id="PRO_5039672958" description="DUF11 domain-containing protein" evidence="2">
    <location>
        <begin position="21"/>
        <end position="444"/>
    </location>
</feature>
<organism evidence="3 4">
    <name type="scientific">Streptomyces brasiliensis</name>
    <dbReference type="NCBI Taxonomy" id="1954"/>
    <lineage>
        <taxon>Bacteria</taxon>
        <taxon>Bacillati</taxon>
        <taxon>Actinomycetota</taxon>
        <taxon>Actinomycetes</taxon>
        <taxon>Kitasatosporales</taxon>
        <taxon>Streptomycetaceae</taxon>
        <taxon>Streptomyces</taxon>
    </lineage>
</organism>
<evidence type="ECO:0000313" key="3">
    <source>
        <dbReference type="EMBL" id="GGJ32136.1"/>
    </source>
</evidence>
<accession>A0A917NUU2</accession>
<evidence type="ECO:0008006" key="5">
    <source>
        <dbReference type="Google" id="ProtNLM"/>
    </source>
</evidence>
<sequence>MTPRPLVAVLLLLVGLTACSGGPGATASPATGISAPKVFYLPPHGDTAGPHNKVPFHLKAEDPDVLNGGGPADHRLTMDLVGAEGAVRLWVKSGHGCRGSDTHVVCTVQGQYDSWVGSDRVYPTATKDGEPGDSAVIRFSFATKEGKTLTTRTRVVVGEPVPRLRVAPALDHIHPGADVATTVTVRNTGEVPVRGLGLMVHSGDNTEFRRRYSNCRYPPQQHGRAAVCRFPGLRIAPGETVTLRPSLPLRAGKTRIFSEVTQEVWPLDVGPAKYSAVPDNGDPGDGPALEAVRVPARTDGATFVNGPIRTLVGLDLHADYRVTVNELHVGKKRELRLTVHNDGPGDPGATGRLRFTPPPGAVVRAQPMEAIDDDVYEPACPLEDDGSYNCPLYVLEPGATRTYKFTLDLAEPGTGLVALRAKALEADGVDPEPGDNTANVVVLP</sequence>
<evidence type="ECO:0000256" key="2">
    <source>
        <dbReference type="SAM" id="SignalP"/>
    </source>
</evidence>
<gene>
    <name evidence="3" type="ORF">GCM10010121_049140</name>
</gene>
<comment type="caution">
    <text evidence="3">The sequence shown here is derived from an EMBL/GenBank/DDBJ whole genome shotgun (WGS) entry which is preliminary data.</text>
</comment>
<keyword evidence="4" id="KW-1185">Reference proteome</keyword>
<dbReference type="PROSITE" id="PS51257">
    <property type="entry name" value="PROKAR_LIPOPROTEIN"/>
    <property type="match status" value="1"/>
</dbReference>
<protein>
    <recommendedName>
        <fullName evidence="5">DUF11 domain-containing protein</fullName>
    </recommendedName>
</protein>
<name>A0A917NUU2_9ACTN</name>
<evidence type="ECO:0000313" key="4">
    <source>
        <dbReference type="Proteomes" id="UP000657574"/>
    </source>
</evidence>
<dbReference type="Proteomes" id="UP000657574">
    <property type="component" value="Unassembled WGS sequence"/>
</dbReference>